<comment type="subcellular location">
    <subcellularLocation>
        <location evidence="1 7">Cell membrane</location>
        <topology evidence="1 7">Multi-pass membrane protein</topology>
    </subcellularLocation>
</comment>
<keyword evidence="5 7" id="KW-1133">Transmembrane helix</keyword>
<keyword evidence="6 7" id="KW-0472">Membrane</keyword>
<comment type="similarity">
    <text evidence="7">Belongs to the binding-protein-dependent transport system permease family.</text>
</comment>
<dbReference type="PANTHER" id="PTHR30193">
    <property type="entry name" value="ABC TRANSPORTER PERMEASE PROTEIN"/>
    <property type="match status" value="1"/>
</dbReference>
<dbReference type="Proteomes" id="UP001596378">
    <property type="component" value="Unassembled WGS sequence"/>
</dbReference>
<dbReference type="RefSeq" id="WP_378107344.1">
    <property type="nucleotide sequence ID" value="NZ_JBHSUP010000026.1"/>
</dbReference>
<keyword evidence="10" id="KW-1185">Reference proteome</keyword>
<evidence type="ECO:0000313" key="9">
    <source>
        <dbReference type="EMBL" id="MFC7150119.1"/>
    </source>
</evidence>
<dbReference type="Gene3D" id="1.10.3720.10">
    <property type="entry name" value="MetI-like"/>
    <property type="match status" value="1"/>
</dbReference>
<feature type="transmembrane region" description="Helical" evidence="7">
    <location>
        <begin position="262"/>
        <end position="285"/>
    </location>
</feature>
<name>A0ABW2FDP7_9BACL</name>
<gene>
    <name evidence="9" type="ORF">ACFQMJ_16450</name>
</gene>
<evidence type="ECO:0000256" key="2">
    <source>
        <dbReference type="ARBA" id="ARBA00022448"/>
    </source>
</evidence>
<evidence type="ECO:0000256" key="5">
    <source>
        <dbReference type="ARBA" id="ARBA00022989"/>
    </source>
</evidence>
<keyword evidence="3" id="KW-1003">Cell membrane</keyword>
<evidence type="ECO:0000256" key="7">
    <source>
        <dbReference type="RuleBase" id="RU363032"/>
    </source>
</evidence>
<dbReference type="InterPro" id="IPR035906">
    <property type="entry name" value="MetI-like_sf"/>
</dbReference>
<evidence type="ECO:0000313" key="10">
    <source>
        <dbReference type="Proteomes" id="UP001596378"/>
    </source>
</evidence>
<reference evidence="10" key="1">
    <citation type="journal article" date="2019" name="Int. J. Syst. Evol. Microbiol.">
        <title>The Global Catalogue of Microorganisms (GCM) 10K type strain sequencing project: providing services to taxonomists for standard genome sequencing and annotation.</title>
        <authorList>
            <consortium name="The Broad Institute Genomics Platform"/>
            <consortium name="The Broad Institute Genome Sequencing Center for Infectious Disease"/>
            <person name="Wu L."/>
            <person name="Ma J."/>
        </authorList>
    </citation>
    <scope>NUCLEOTIDE SEQUENCE [LARGE SCALE GENOMIC DNA]</scope>
    <source>
        <strain evidence="10">KCTC 12907</strain>
    </source>
</reference>
<evidence type="ECO:0000256" key="3">
    <source>
        <dbReference type="ARBA" id="ARBA00022475"/>
    </source>
</evidence>
<dbReference type="EMBL" id="JBHTAI010000009">
    <property type="protein sequence ID" value="MFC7150119.1"/>
    <property type="molecule type" value="Genomic_DNA"/>
</dbReference>
<evidence type="ECO:0000256" key="6">
    <source>
        <dbReference type="ARBA" id="ARBA00023136"/>
    </source>
</evidence>
<feature type="transmembrane region" description="Helical" evidence="7">
    <location>
        <begin position="201"/>
        <end position="221"/>
    </location>
</feature>
<dbReference type="InterPro" id="IPR051393">
    <property type="entry name" value="ABC_transporter_permease"/>
</dbReference>
<dbReference type="InterPro" id="IPR000515">
    <property type="entry name" value="MetI-like"/>
</dbReference>
<organism evidence="9 10">
    <name type="scientific">Cohnella cellulosilytica</name>
    <dbReference type="NCBI Taxonomy" id="986710"/>
    <lineage>
        <taxon>Bacteria</taxon>
        <taxon>Bacillati</taxon>
        <taxon>Bacillota</taxon>
        <taxon>Bacilli</taxon>
        <taxon>Bacillales</taxon>
        <taxon>Paenibacillaceae</taxon>
        <taxon>Cohnella</taxon>
    </lineage>
</organism>
<dbReference type="CDD" id="cd06261">
    <property type="entry name" value="TM_PBP2"/>
    <property type="match status" value="1"/>
</dbReference>
<feature type="transmembrane region" description="Helical" evidence="7">
    <location>
        <begin position="74"/>
        <end position="95"/>
    </location>
</feature>
<evidence type="ECO:0000256" key="1">
    <source>
        <dbReference type="ARBA" id="ARBA00004651"/>
    </source>
</evidence>
<keyword evidence="2 7" id="KW-0813">Transport</keyword>
<evidence type="ECO:0000259" key="8">
    <source>
        <dbReference type="PROSITE" id="PS50928"/>
    </source>
</evidence>
<dbReference type="SUPFAM" id="SSF161098">
    <property type="entry name" value="MetI-like"/>
    <property type="match status" value="1"/>
</dbReference>
<feature type="transmembrane region" description="Helical" evidence="7">
    <location>
        <begin position="107"/>
        <end position="128"/>
    </location>
</feature>
<accession>A0ABW2FDP7</accession>
<keyword evidence="4 7" id="KW-0812">Transmembrane</keyword>
<feature type="transmembrane region" description="Helical" evidence="7">
    <location>
        <begin position="12"/>
        <end position="32"/>
    </location>
</feature>
<sequence>MKKKDRKESFQYLGMTVPAVALFAVFMVYPVFGGVYYSLTDWNGSSPHYNFIGLDNYKTFLHDFAVLVPLRNSFVFAILLTIVQNVASLLLAVLLHGRLRTKNMMRTMLFIPVLLSPLMVGYLWNYLFTDPIAELGRWLHLETMANNFLGNPKTSLYAAIFVNAWRMVGWTMVIYIAALQGVSRELYEAADMDGAVGWRKFLYVTCPMIIPAFTVNIVITMERGFKEFDLLFSLTTGGPGNSSEILSLTIYHETFEYLRAGYGATLGVVLFLIIVAITLVQLRLLRKGEDNAR</sequence>
<comment type="caution">
    <text evidence="9">The sequence shown here is derived from an EMBL/GenBank/DDBJ whole genome shotgun (WGS) entry which is preliminary data.</text>
</comment>
<feature type="transmembrane region" description="Helical" evidence="7">
    <location>
        <begin position="156"/>
        <end position="180"/>
    </location>
</feature>
<dbReference type="PANTHER" id="PTHR30193:SF37">
    <property type="entry name" value="INNER MEMBRANE ABC TRANSPORTER PERMEASE PROTEIN YCJO"/>
    <property type="match status" value="1"/>
</dbReference>
<dbReference type="PROSITE" id="PS50928">
    <property type="entry name" value="ABC_TM1"/>
    <property type="match status" value="1"/>
</dbReference>
<proteinExistence type="inferred from homology"/>
<dbReference type="Pfam" id="PF00528">
    <property type="entry name" value="BPD_transp_1"/>
    <property type="match status" value="1"/>
</dbReference>
<evidence type="ECO:0000256" key="4">
    <source>
        <dbReference type="ARBA" id="ARBA00022692"/>
    </source>
</evidence>
<protein>
    <submittedName>
        <fullName evidence="9">Carbohydrate ABC transporter permease</fullName>
    </submittedName>
</protein>
<feature type="domain" description="ABC transmembrane type-1" evidence="8">
    <location>
        <begin position="70"/>
        <end position="281"/>
    </location>
</feature>